<organism evidence="1 2">
    <name type="scientific">Papaver atlanticum</name>
    <dbReference type="NCBI Taxonomy" id="357466"/>
    <lineage>
        <taxon>Eukaryota</taxon>
        <taxon>Viridiplantae</taxon>
        <taxon>Streptophyta</taxon>
        <taxon>Embryophyta</taxon>
        <taxon>Tracheophyta</taxon>
        <taxon>Spermatophyta</taxon>
        <taxon>Magnoliopsida</taxon>
        <taxon>Ranunculales</taxon>
        <taxon>Papaveraceae</taxon>
        <taxon>Papaveroideae</taxon>
        <taxon>Papaver</taxon>
    </lineage>
</organism>
<accession>A0AAD4SVS2</accession>
<dbReference type="EMBL" id="JAJJMB010008334">
    <property type="protein sequence ID" value="KAI3924284.1"/>
    <property type="molecule type" value="Genomic_DNA"/>
</dbReference>
<evidence type="ECO:0000313" key="1">
    <source>
        <dbReference type="EMBL" id="KAI3924284.1"/>
    </source>
</evidence>
<name>A0AAD4SVS2_9MAGN</name>
<reference evidence="1" key="1">
    <citation type="submission" date="2022-04" db="EMBL/GenBank/DDBJ databases">
        <title>A functionally conserved STORR gene fusion in Papaver species that diverged 16.8 million years ago.</title>
        <authorList>
            <person name="Catania T."/>
        </authorList>
    </citation>
    <scope>NUCLEOTIDE SEQUENCE</scope>
    <source>
        <strain evidence="1">S-188037</strain>
    </source>
</reference>
<protein>
    <submittedName>
        <fullName evidence="1">Uncharacterized protein</fullName>
    </submittedName>
</protein>
<dbReference type="Proteomes" id="UP001202328">
    <property type="component" value="Unassembled WGS sequence"/>
</dbReference>
<comment type="caution">
    <text evidence="1">The sequence shown here is derived from an EMBL/GenBank/DDBJ whole genome shotgun (WGS) entry which is preliminary data.</text>
</comment>
<evidence type="ECO:0000313" key="2">
    <source>
        <dbReference type="Proteomes" id="UP001202328"/>
    </source>
</evidence>
<proteinExistence type="predicted"/>
<sequence length="86" mass="9568">MKAAGINYECPDIVGSVQACSKEDQVYGRLGLQGTLCDLFLCVKPNSFVQGDSVFTLKDHQRPYTEAPTRTHLLILKHVLCIIDLM</sequence>
<keyword evidence="2" id="KW-1185">Reference proteome</keyword>
<dbReference type="AlphaFoldDB" id="A0AAD4SVS2"/>
<gene>
    <name evidence="1" type="ORF">MKW98_032485</name>
</gene>